<organism evidence="1 2">
    <name type="scientific">Plectonema radiosum NIES-515</name>
    <dbReference type="NCBI Taxonomy" id="2986073"/>
    <lineage>
        <taxon>Bacteria</taxon>
        <taxon>Bacillati</taxon>
        <taxon>Cyanobacteriota</taxon>
        <taxon>Cyanophyceae</taxon>
        <taxon>Oscillatoriophycideae</taxon>
        <taxon>Oscillatoriales</taxon>
        <taxon>Microcoleaceae</taxon>
        <taxon>Plectonema</taxon>
    </lineage>
</organism>
<name>A0ABT3AYV2_9CYAN</name>
<dbReference type="InterPro" id="IPR041893">
    <property type="entry name" value="ArdA_dom3"/>
</dbReference>
<proteinExistence type="predicted"/>
<gene>
    <name evidence="1" type="ORF">OGM63_12415</name>
</gene>
<dbReference type="EMBL" id="JAOWRF010000184">
    <property type="protein sequence ID" value="MCV3214306.1"/>
    <property type="molecule type" value="Genomic_DNA"/>
</dbReference>
<reference evidence="1 2" key="1">
    <citation type="submission" date="2022-10" db="EMBL/GenBank/DDBJ databases">
        <title>Identification of biosynthetic pathway for the production of the potent trypsin inhibitor radiosumin.</title>
        <authorList>
            <person name="Fewer D.P."/>
            <person name="Delbaje E."/>
            <person name="Ouyang X."/>
            <person name="Agostino P.D."/>
            <person name="Wahlsten M."/>
            <person name="Jokela J."/>
            <person name="Permi P."/>
            <person name="Haapaniemi E."/>
            <person name="Koistinen H."/>
        </authorList>
    </citation>
    <scope>NUCLEOTIDE SEQUENCE [LARGE SCALE GENOMIC DNA]</scope>
    <source>
        <strain evidence="1 2">NIES-515</strain>
    </source>
</reference>
<keyword evidence="2" id="KW-1185">Reference proteome</keyword>
<dbReference type="Pfam" id="PF07275">
    <property type="entry name" value="ArdA"/>
    <property type="match status" value="1"/>
</dbReference>
<comment type="caution">
    <text evidence="1">The sequence shown here is derived from an EMBL/GenBank/DDBJ whole genome shotgun (WGS) entry which is preliminary data.</text>
</comment>
<evidence type="ECO:0000313" key="1">
    <source>
        <dbReference type="EMBL" id="MCV3214306.1"/>
    </source>
</evidence>
<dbReference type="InterPro" id="IPR009899">
    <property type="entry name" value="ArdA"/>
</dbReference>
<protein>
    <submittedName>
        <fullName evidence="1">Antirestriction protein ArdA</fullName>
    </submittedName>
</protein>
<sequence>MVHSKTARSAIAQSQGYDPRELVWCPKFIKKSAAISGEHESIERIAELAELLKEHGKAFAVYYQHYGSDTSAEDFQDCYMGQYQDEEDFVYQMWDECGRLKQLEELNINESYIDWSAIARDWFIDSYHSVEVGYHETYVFSRH</sequence>
<dbReference type="RefSeq" id="WP_263745882.1">
    <property type="nucleotide sequence ID" value="NZ_JAOWRF010000184.1"/>
</dbReference>
<evidence type="ECO:0000313" key="2">
    <source>
        <dbReference type="Proteomes" id="UP001526143"/>
    </source>
</evidence>
<accession>A0ABT3AYV2</accession>
<dbReference type="Proteomes" id="UP001526143">
    <property type="component" value="Unassembled WGS sequence"/>
</dbReference>
<dbReference type="Gene3D" id="1.10.10.1190">
    <property type="entry name" value="Antirestriction protein ArdA, domain 3"/>
    <property type="match status" value="1"/>
</dbReference>